<name>A0A4R7C5Q5_9HYPH</name>
<evidence type="ECO:0000313" key="2">
    <source>
        <dbReference type="Proteomes" id="UP000295122"/>
    </source>
</evidence>
<evidence type="ECO:0000313" key="1">
    <source>
        <dbReference type="EMBL" id="TDR93728.1"/>
    </source>
</evidence>
<dbReference type="AlphaFoldDB" id="A0A4R7C5Q5"/>
<dbReference type="RefSeq" id="WP_133768702.1">
    <property type="nucleotide sequence ID" value="NZ_SNZR01000011.1"/>
</dbReference>
<gene>
    <name evidence="1" type="ORF">EV668_0993</name>
</gene>
<organism evidence="1 2">
    <name type="scientific">Enterovirga rhinocerotis</name>
    <dbReference type="NCBI Taxonomy" id="1339210"/>
    <lineage>
        <taxon>Bacteria</taxon>
        <taxon>Pseudomonadati</taxon>
        <taxon>Pseudomonadota</taxon>
        <taxon>Alphaproteobacteria</taxon>
        <taxon>Hyphomicrobiales</taxon>
        <taxon>Methylobacteriaceae</taxon>
        <taxon>Enterovirga</taxon>
    </lineage>
</organism>
<dbReference type="OrthoDB" id="8480244at2"/>
<dbReference type="PIRSF" id="PIRSF031878">
    <property type="entry name" value="UCP031878"/>
    <property type="match status" value="1"/>
</dbReference>
<proteinExistence type="predicted"/>
<dbReference type="InterPro" id="IPR009922">
    <property type="entry name" value="DUF1457"/>
</dbReference>
<dbReference type="Pfam" id="PF07310">
    <property type="entry name" value="PAS_5"/>
    <property type="match status" value="1"/>
</dbReference>
<keyword evidence="2" id="KW-1185">Reference proteome</keyword>
<sequence>MKHATSRMLFAYWDALRGERAAPDRAEIQPGAIRHILADTFIVAREDDRIATFRLAGTRICALLGRDLRNAPLRSLWAGDEEEDAERLADIVLEDTAGVVAGLRAWNHNGSELPMEMLLLPLRHRGRTHDRLIGTLSPATVPGWAGLVPLREISVRSLRVIEPGSLSPPADDEPFILPTSEERRRMFVVHEGGLA</sequence>
<protein>
    <recommendedName>
        <fullName evidence="3">PAS domain-containing protein</fullName>
    </recommendedName>
</protein>
<accession>A0A4R7C5Q5</accession>
<evidence type="ECO:0008006" key="3">
    <source>
        <dbReference type="Google" id="ProtNLM"/>
    </source>
</evidence>
<dbReference type="Proteomes" id="UP000295122">
    <property type="component" value="Unassembled WGS sequence"/>
</dbReference>
<dbReference type="EMBL" id="SNZR01000011">
    <property type="protein sequence ID" value="TDR93728.1"/>
    <property type="molecule type" value="Genomic_DNA"/>
</dbReference>
<reference evidence="1 2" key="1">
    <citation type="submission" date="2019-03" db="EMBL/GenBank/DDBJ databases">
        <title>Genomic Encyclopedia of Type Strains, Phase IV (KMG-IV): sequencing the most valuable type-strain genomes for metagenomic binning, comparative biology and taxonomic classification.</title>
        <authorList>
            <person name="Goeker M."/>
        </authorList>
    </citation>
    <scope>NUCLEOTIDE SEQUENCE [LARGE SCALE GENOMIC DNA]</scope>
    <source>
        <strain evidence="1 2">DSM 25903</strain>
    </source>
</reference>
<comment type="caution">
    <text evidence="1">The sequence shown here is derived from an EMBL/GenBank/DDBJ whole genome shotgun (WGS) entry which is preliminary data.</text>
</comment>